<dbReference type="PANTHER" id="PTHR43745:SF2">
    <property type="entry name" value="NITROREDUCTASE MJ1384-RELATED"/>
    <property type="match status" value="1"/>
</dbReference>
<dbReference type="PANTHER" id="PTHR43745">
    <property type="entry name" value="NITROREDUCTASE MJ1384-RELATED"/>
    <property type="match status" value="1"/>
</dbReference>
<dbReference type="InterPro" id="IPR052544">
    <property type="entry name" value="Bacteriocin_Proc_Enz"/>
</dbReference>
<dbReference type="SUPFAM" id="SSF55469">
    <property type="entry name" value="FMN-dependent nitroreductase-like"/>
    <property type="match status" value="1"/>
</dbReference>
<dbReference type="Proteomes" id="UP000176568">
    <property type="component" value="Unassembled WGS sequence"/>
</dbReference>
<proteinExistence type="predicted"/>
<organism evidence="2 3">
    <name type="scientific">Candidatus Adlerbacteria bacterium RIFOXYC1_FULL_48_26</name>
    <dbReference type="NCBI Taxonomy" id="1797247"/>
    <lineage>
        <taxon>Bacteria</taxon>
        <taxon>Candidatus Adleribacteriota</taxon>
    </lineage>
</organism>
<gene>
    <name evidence="2" type="ORF">A2419_00790</name>
</gene>
<protein>
    <recommendedName>
        <fullName evidence="1">Nitroreductase domain-containing protein</fullName>
    </recommendedName>
</protein>
<sequence length="249" mass="27771">MYIDFSKLFHRASKSKNDGSANIFTDVSKWPKAWKTIFYKTYELLPSHILSRKVPERDPGLFATITERKSGRSFAPVPITTEELSTLLLYSCGEIVQDDSSTRRAQPSGGPRYPVEAYVLALRSSDDLSAGVYHYNVQNHTLECINAREFSREDIGSLFMYPWVQDAAAVVILTGVFSRTKIKYGQRGYRYALLEAGHIGQNVYLVSQALGLQCCGMGGSYDTPIEELLDIDGENESLLYTLAVGKGVL</sequence>
<feature type="domain" description="Nitroreductase" evidence="1">
    <location>
        <begin position="65"/>
        <end position="246"/>
    </location>
</feature>
<evidence type="ECO:0000313" key="2">
    <source>
        <dbReference type="EMBL" id="OGC87989.1"/>
    </source>
</evidence>
<dbReference type="NCBIfam" id="TIGR03605">
    <property type="entry name" value="antibiot_sagB"/>
    <property type="match status" value="1"/>
</dbReference>
<dbReference type="CDD" id="cd02142">
    <property type="entry name" value="McbC_SagB-like_oxidoreductase"/>
    <property type="match status" value="1"/>
</dbReference>
<dbReference type="STRING" id="1797247.A2419_00790"/>
<dbReference type="InterPro" id="IPR000415">
    <property type="entry name" value="Nitroreductase-like"/>
</dbReference>
<dbReference type="EMBL" id="MEXB01000014">
    <property type="protein sequence ID" value="OGC87989.1"/>
    <property type="molecule type" value="Genomic_DNA"/>
</dbReference>
<accession>A0A1F4Y220</accession>
<evidence type="ECO:0000259" key="1">
    <source>
        <dbReference type="Pfam" id="PF00881"/>
    </source>
</evidence>
<evidence type="ECO:0000313" key="3">
    <source>
        <dbReference type="Proteomes" id="UP000176568"/>
    </source>
</evidence>
<dbReference type="AlphaFoldDB" id="A0A1F4Y220"/>
<comment type="caution">
    <text evidence="2">The sequence shown here is derived from an EMBL/GenBank/DDBJ whole genome shotgun (WGS) entry which is preliminary data.</text>
</comment>
<dbReference type="Pfam" id="PF00881">
    <property type="entry name" value="Nitroreductase"/>
    <property type="match status" value="1"/>
</dbReference>
<name>A0A1F4Y220_9BACT</name>
<dbReference type="Gene3D" id="3.40.109.10">
    <property type="entry name" value="NADH Oxidase"/>
    <property type="match status" value="1"/>
</dbReference>
<dbReference type="InterPro" id="IPR029479">
    <property type="entry name" value="Nitroreductase"/>
</dbReference>
<dbReference type="GO" id="GO:0016491">
    <property type="term" value="F:oxidoreductase activity"/>
    <property type="evidence" value="ECO:0007669"/>
    <property type="project" value="InterPro"/>
</dbReference>
<reference evidence="2 3" key="1">
    <citation type="journal article" date="2016" name="Nat. Commun.">
        <title>Thousands of microbial genomes shed light on interconnected biogeochemical processes in an aquifer system.</title>
        <authorList>
            <person name="Anantharaman K."/>
            <person name="Brown C.T."/>
            <person name="Hug L.A."/>
            <person name="Sharon I."/>
            <person name="Castelle C.J."/>
            <person name="Probst A.J."/>
            <person name="Thomas B.C."/>
            <person name="Singh A."/>
            <person name="Wilkins M.J."/>
            <person name="Karaoz U."/>
            <person name="Brodie E.L."/>
            <person name="Williams K.H."/>
            <person name="Hubbard S.S."/>
            <person name="Banfield J.F."/>
        </authorList>
    </citation>
    <scope>NUCLEOTIDE SEQUENCE [LARGE SCALE GENOMIC DNA]</scope>
</reference>
<dbReference type="InterPro" id="IPR020051">
    <property type="entry name" value="SagB-type_dehydrogenase"/>
</dbReference>